<keyword evidence="3" id="KW-1185">Reference proteome</keyword>
<dbReference type="OrthoDB" id="10350670at2759"/>
<evidence type="ECO:0000313" key="2">
    <source>
        <dbReference type="EMBL" id="RSH94303.1"/>
    </source>
</evidence>
<evidence type="ECO:0000256" key="1">
    <source>
        <dbReference type="SAM" id="MobiDB-lite"/>
    </source>
</evidence>
<organism evidence="2 3">
    <name type="scientific">Saitozyma podzolica</name>
    <dbReference type="NCBI Taxonomy" id="1890683"/>
    <lineage>
        <taxon>Eukaryota</taxon>
        <taxon>Fungi</taxon>
        <taxon>Dikarya</taxon>
        <taxon>Basidiomycota</taxon>
        <taxon>Agaricomycotina</taxon>
        <taxon>Tremellomycetes</taxon>
        <taxon>Tremellales</taxon>
        <taxon>Trimorphomycetaceae</taxon>
        <taxon>Saitozyma</taxon>
    </lineage>
</organism>
<dbReference type="AlphaFoldDB" id="A0A427YT33"/>
<protein>
    <submittedName>
        <fullName evidence="2">Uncharacterized protein</fullName>
    </submittedName>
</protein>
<proteinExistence type="predicted"/>
<comment type="caution">
    <text evidence="2">The sequence shown here is derived from an EMBL/GenBank/DDBJ whole genome shotgun (WGS) entry which is preliminary data.</text>
</comment>
<dbReference type="Proteomes" id="UP000279259">
    <property type="component" value="Unassembled WGS sequence"/>
</dbReference>
<sequence>MSDPPQTQGTNTASTNTPENSSSRRLHWPSALKFRRSKKSSEATDPEPQPEPDTFSNPYTAATSGPTVHADIWDKEQAEKEARRRAARVSAFDTVFSQEELEIIYTKASRRADWDEFESKVLPRLRKAAETVGKETWGFAKDTAGDLFKIREYQ</sequence>
<name>A0A427YT33_9TREE</name>
<reference evidence="2 3" key="1">
    <citation type="submission" date="2018-11" db="EMBL/GenBank/DDBJ databases">
        <title>Genome sequence of Saitozyma podzolica DSM 27192.</title>
        <authorList>
            <person name="Aliyu H."/>
            <person name="Gorte O."/>
            <person name="Ochsenreither K."/>
        </authorList>
    </citation>
    <scope>NUCLEOTIDE SEQUENCE [LARGE SCALE GENOMIC DNA]</scope>
    <source>
        <strain evidence="2 3">DSM 27192</strain>
    </source>
</reference>
<accession>A0A427YT33</accession>
<gene>
    <name evidence="2" type="ORF">EHS25_004106</name>
</gene>
<feature type="region of interest" description="Disordered" evidence="1">
    <location>
        <begin position="1"/>
        <end position="69"/>
    </location>
</feature>
<feature type="compositionally biased region" description="Polar residues" evidence="1">
    <location>
        <begin position="1"/>
        <end position="23"/>
    </location>
</feature>
<feature type="compositionally biased region" description="Polar residues" evidence="1">
    <location>
        <begin position="54"/>
        <end position="66"/>
    </location>
</feature>
<evidence type="ECO:0000313" key="3">
    <source>
        <dbReference type="Proteomes" id="UP000279259"/>
    </source>
</evidence>
<dbReference type="EMBL" id="RSCD01000002">
    <property type="protein sequence ID" value="RSH94303.1"/>
    <property type="molecule type" value="Genomic_DNA"/>
</dbReference>